<dbReference type="PANTHER" id="PTHR24202:SF53">
    <property type="entry name" value="E3 UBIQUITIN-PROTEIN LIGASE MIB1"/>
    <property type="match status" value="1"/>
</dbReference>
<keyword evidence="9 16" id="KW-0863">Zinc-finger</keyword>
<evidence type="ECO:0000256" key="13">
    <source>
        <dbReference type="ARBA" id="ARBA00023043"/>
    </source>
</evidence>
<feature type="domain" description="ZZ-type" evidence="20">
    <location>
        <begin position="89"/>
        <end position="141"/>
    </location>
</feature>
<dbReference type="InterPro" id="IPR010606">
    <property type="entry name" value="Mib_Herc2"/>
</dbReference>
<evidence type="ECO:0000256" key="2">
    <source>
        <dbReference type="ARBA" id="ARBA00004496"/>
    </source>
</evidence>
<evidence type="ECO:0000256" key="8">
    <source>
        <dbReference type="ARBA" id="ARBA00022737"/>
    </source>
</evidence>
<evidence type="ECO:0000256" key="16">
    <source>
        <dbReference type="PROSITE-ProRule" id="PRU00228"/>
    </source>
</evidence>
<name>A0ABP0GK87_CLALP</name>
<feature type="domain" description="MIB/HERC2" evidence="21">
    <location>
        <begin position="15"/>
        <end position="83"/>
    </location>
</feature>
<dbReference type="CDD" id="cd02339">
    <property type="entry name" value="ZZ_Mind_bomb"/>
    <property type="match status" value="1"/>
</dbReference>
<dbReference type="SUPFAM" id="SSF57850">
    <property type="entry name" value="RING/U-box"/>
    <property type="match status" value="3"/>
</dbReference>
<dbReference type="InterPro" id="IPR013083">
    <property type="entry name" value="Znf_RING/FYVE/PHD"/>
</dbReference>
<comment type="catalytic activity">
    <reaction evidence="1">
        <text>S-ubiquitinyl-[E2 ubiquitin-conjugating enzyme]-L-cysteine + [acceptor protein]-L-lysine = [E2 ubiquitin-conjugating enzyme]-L-cysteine + N(6)-ubiquitinyl-[acceptor protein]-L-lysine.</text>
        <dbReference type="EC" id="2.3.2.27"/>
    </reaction>
</comment>
<dbReference type="SMART" id="SM00248">
    <property type="entry name" value="ANK"/>
    <property type="match status" value="8"/>
</dbReference>
<dbReference type="PROSITE" id="PS01357">
    <property type="entry name" value="ZF_ZZ_1"/>
    <property type="match status" value="1"/>
</dbReference>
<feature type="compositionally biased region" description="Polar residues" evidence="18">
    <location>
        <begin position="1"/>
        <end position="19"/>
    </location>
</feature>
<evidence type="ECO:0000256" key="18">
    <source>
        <dbReference type="SAM" id="MobiDB-lite"/>
    </source>
</evidence>
<feature type="region of interest" description="Disordered" evidence="18">
    <location>
        <begin position="991"/>
        <end position="1027"/>
    </location>
</feature>
<evidence type="ECO:0000313" key="23">
    <source>
        <dbReference type="Proteomes" id="UP001642483"/>
    </source>
</evidence>
<dbReference type="InterPro" id="IPR002110">
    <property type="entry name" value="Ankyrin_rpt"/>
</dbReference>
<dbReference type="SUPFAM" id="SSF159034">
    <property type="entry name" value="Mib/herc2 domain-like"/>
    <property type="match status" value="2"/>
</dbReference>
<feature type="domain" description="RING-type" evidence="19">
    <location>
        <begin position="1063"/>
        <end position="1096"/>
    </location>
</feature>
<dbReference type="EC" id="2.3.2.27" evidence="4"/>
<dbReference type="Gene3D" id="3.30.60.90">
    <property type="match status" value="1"/>
</dbReference>
<comment type="subcellular location">
    <subcellularLocation>
        <location evidence="2">Cytoplasm</location>
    </subcellularLocation>
</comment>
<evidence type="ECO:0000256" key="17">
    <source>
        <dbReference type="SAM" id="Coils"/>
    </source>
</evidence>
<evidence type="ECO:0000259" key="20">
    <source>
        <dbReference type="PROSITE" id="PS50135"/>
    </source>
</evidence>
<comment type="caution">
    <text evidence="22">The sequence shown here is derived from an EMBL/GenBank/DDBJ whole genome shotgun (WGS) entry which is preliminary data.</text>
</comment>
<dbReference type="InterPro" id="IPR000433">
    <property type="entry name" value="Znf_ZZ"/>
</dbReference>
<keyword evidence="5" id="KW-0963">Cytoplasm</keyword>
<dbReference type="CDD" id="cd16727">
    <property type="entry name" value="RING-HC_MIB1_rpt3"/>
    <property type="match status" value="1"/>
</dbReference>
<gene>
    <name evidence="22" type="ORF">CVLEPA_LOCUS24555</name>
</gene>
<evidence type="ECO:0000256" key="14">
    <source>
        <dbReference type="ARBA" id="ARBA00023054"/>
    </source>
</evidence>
<evidence type="ECO:0000256" key="7">
    <source>
        <dbReference type="ARBA" id="ARBA00022723"/>
    </source>
</evidence>
<dbReference type="InterPro" id="IPR043145">
    <property type="entry name" value="Znf_ZZ_sf"/>
</dbReference>
<accession>A0ABP0GK87</accession>
<dbReference type="Gene3D" id="1.25.40.20">
    <property type="entry name" value="Ankyrin repeat-containing domain"/>
    <property type="match status" value="3"/>
</dbReference>
<dbReference type="CDD" id="cd16725">
    <property type="entry name" value="RING-HC_MIB1_rpt2"/>
    <property type="match status" value="1"/>
</dbReference>
<feature type="repeat" description="ANK" evidence="15">
    <location>
        <begin position="672"/>
        <end position="704"/>
    </location>
</feature>
<evidence type="ECO:0000256" key="3">
    <source>
        <dbReference type="ARBA" id="ARBA00004906"/>
    </source>
</evidence>
<dbReference type="SMART" id="SM00291">
    <property type="entry name" value="ZnF_ZZ"/>
    <property type="match status" value="1"/>
</dbReference>
<feature type="compositionally biased region" description="Low complexity" evidence="18">
    <location>
        <begin position="818"/>
        <end position="840"/>
    </location>
</feature>
<dbReference type="Pfam" id="PF00569">
    <property type="entry name" value="ZZ"/>
    <property type="match status" value="1"/>
</dbReference>
<feature type="repeat" description="ANK" evidence="15">
    <location>
        <begin position="536"/>
        <end position="568"/>
    </location>
</feature>
<feature type="repeat" description="ANK" evidence="15">
    <location>
        <begin position="569"/>
        <end position="601"/>
    </location>
</feature>
<keyword evidence="14 17" id="KW-0175">Coiled coil</keyword>
<dbReference type="EMBL" id="CAWYQH010000119">
    <property type="protein sequence ID" value="CAK8691798.1"/>
    <property type="molecule type" value="Genomic_DNA"/>
</dbReference>
<feature type="region of interest" description="Disordered" evidence="18">
    <location>
        <begin position="791"/>
        <end position="845"/>
    </location>
</feature>
<evidence type="ECO:0000256" key="15">
    <source>
        <dbReference type="PROSITE-ProRule" id="PRU00023"/>
    </source>
</evidence>
<dbReference type="Pfam" id="PF13920">
    <property type="entry name" value="zf-C3HC4_3"/>
    <property type="match status" value="3"/>
</dbReference>
<feature type="domain" description="RING-type" evidence="19">
    <location>
        <begin position="899"/>
        <end position="934"/>
    </location>
</feature>
<feature type="repeat" description="ANK" evidence="15">
    <location>
        <begin position="638"/>
        <end position="662"/>
    </location>
</feature>
<keyword evidence="10" id="KW-0833">Ubl conjugation pathway</keyword>
<dbReference type="Gene3D" id="2.30.30.40">
    <property type="entry name" value="SH3 Domains"/>
    <property type="match status" value="2"/>
</dbReference>
<comment type="pathway">
    <text evidence="3">Protein modification; protein ubiquitination.</text>
</comment>
<keyword evidence="12" id="KW-0914">Notch signaling pathway</keyword>
<dbReference type="InterPro" id="IPR036770">
    <property type="entry name" value="Ankyrin_rpt-contain_sf"/>
</dbReference>
<dbReference type="Pfam" id="PF00023">
    <property type="entry name" value="Ank"/>
    <property type="match status" value="1"/>
</dbReference>
<dbReference type="SUPFAM" id="SSF48403">
    <property type="entry name" value="Ankyrin repeat"/>
    <property type="match status" value="1"/>
</dbReference>
<dbReference type="Pfam" id="PF12796">
    <property type="entry name" value="Ank_2"/>
    <property type="match status" value="2"/>
</dbReference>
<dbReference type="InterPro" id="IPR037252">
    <property type="entry name" value="Mib_Herc2_sf"/>
</dbReference>
<evidence type="ECO:0000256" key="11">
    <source>
        <dbReference type="ARBA" id="ARBA00022833"/>
    </source>
</evidence>
<feature type="repeat" description="ANK" evidence="15">
    <location>
        <begin position="503"/>
        <end position="535"/>
    </location>
</feature>
<dbReference type="SMART" id="SM00184">
    <property type="entry name" value="RING"/>
    <property type="match status" value="3"/>
</dbReference>
<dbReference type="InterPro" id="IPR042056">
    <property type="entry name" value="MIB1/2_ZZ"/>
</dbReference>
<protein>
    <recommendedName>
        <fullName evidence="4">RING-type E3 ubiquitin transferase</fullName>
        <ecNumber evidence="4">2.3.2.27</ecNumber>
    </recommendedName>
</protein>
<feature type="region of interest" description="Disordered" evidence="18">
    <location>
        <begin position="863"/>
        <end position="891"/>
    </location>
</feature>
<dbReference type="PRINTS" id="PR01415">
    <property type="entry name" value="ANKYRIN"/>
</dbReference>
<keyword evidence="6" id="KW-0808">Transferase</keyword>
<feature type="repeat" description="ANK" evidence="15">
    <location>
        <begin position="470"/>
        <end position="502"/>
    </location>
</feature>
<dbReference type="Pfam" id="PF18346">
    <property type="entry name" value="SH3_15"/>
    <property type="match status" value="2"/>
</dbReference>
<evidence type="ECO:0000256" key="10">
    <source>
        <dbReference type="ARBA" id="ARBA00022786"/>
    </source>
</evidence>
<dbReference type="PROSITE" id="PS51416">
    <property type="entry name" value="MIB_HERC2"/>
    <property type="match status" value="2"/>
</dbReference>
<dbReference type="PROSITE" id="PS50297">
    <property type="entry name" value="ANK_REP_REGION"/>
    <property type="match status" value="6"/>
</dbReference>
<dbReference type="PROSITE" id="PS50135">
    <property type="entry name" value="ZF_ZZ_2"/>
    <property type="match status" value="1"/>
</dbReference>
<reference evidence="22 23" key="1">
    <citation type="submission" date="2024-02" db="EMBL/GenBank/DDBJ databases">
        <authorList>
            <person name="Daric V."/>
            <person name="Darras S."/>
        </authorList>
    </citation>
    <scope>NUCLEOTIDE SEQUENCE [LARGE SCALE GENOMIC DNA]</scope>
</reference>
<dbReference type="PROSITE" id="PS50089">
    <property type="entry name" value="ZF_RING_2"/>
    <property type="match status" value="2"/>
</dbReference>
<keyword evidence="7" id="KW-0479">Metal-binding</keyword>
<feature type="region of interest" description="Disordered" evidence="18">
    <location>
        <begin position="1"/>
        <end position="41"/>
    </location>
</feature>
<feature type="compositionally biased region" description="Basic and acidic residues" evidence="18">
    <location>
        <begin position="29"/>
        <end position="41"/>
    </location>
</feature>
<dbReference type="InterPro" id="IPR001841">
    <property type="entry name" value="Znf_RING"/>
</dbReference>
<dbReference type="PANTHER" id="PTHR24202">
    <property type="entry name" value="E3 UBIQUITIN-PROTEIN LIGASE MIB2"/>
    <property type="match status" value="1"/>
</dbReference>
<dbReference type="InterPro" id="IPR040847">
    <property type="entry name" value="SH3_15"/>
</dbReference>
<evidence type="ECO:0000256" key="12">
    <source>
        <dbReference type="ARBA" id="ARBA00022976"/>
    </source>
</evidence>
<evidence type="ECO:0000256" key="1">
    <source>
        <dbReference type="ARBA" id="ARBA00000900"/>
    </source>
</evidence>
<keyword evidence="13 15" id="KW-0040">ANK repeat</keyword>
<feature type="domain" description="MIB/HERC2" evidence="21">
    <location>
        <begin position="152"/>
        <end position="230"/>
    </location>
</feature>
<dbReference type="PROSITE" id="PS50088">
    <property type="entry name" value="ANK_REPEAT"/>
    <property type="match status" value="6"/>
</dbReference>
<evidence type="ECO:0000313" key="22">
    <source>
        <dbReference type="EMBL" id="CAK8691798.1"/>
    </source>
</evidence>
<feature type="coiled-coil region" evidence="17">
    <location>
        <begin position="1033"/>
        <end position="1060"/>
    </location>
</feature>
<keyword evidence="8" id="KW-0677">Repeat</keyword>
<dbReference type="Proteomes" id="UP001642483">
    <property type="component" value="Unassembled WGS sequence"/>
</dbReference>
<evidence type="ECO:0000259" key="19">
    <source>
        <dbReference type="PROSITE" id="PS50089"/>
    </source>
</evidence>
<keyword evidence="23" id="KW-1185">Reference proteome</keyword>
<dbReference type="Gene3D" id="3.30.40.10">
    <property type="entry name" value="Zinc/RING finger domain, C3HC4 (zinc finger)"/>
    <property type="match status" value="3"/>
</dbReference>
<sequence>MASNGPSNISGPPRNSGNPSEGVGSRVVRGPDWKWGRQDGGEGHVGTVRCFESNEEVVIVWDNGTAANYRCSGQYDLRVLDSAASGVKHHGSMCDTCRLQPIFGIRWKCAECHNYDLCSACYHGDKHHLRHRFYRIITPDGERVLMESRRKSKKIIARGIYPGARVVRGVDWQWEEQDGGNGRKGKVTKIQDWTSQHLRSAAYVLWDVGAKNLYRVGYSGMMDLKVVTDAKGPSFYRDHLPCLGQLNGQQSQPVTEFQLNDRVNIDLDLEIVQSLQHGHGGWTEGMFETLGTTGTVCGIDEDHDIVVSYASGNRWTFNPAVLTKVSGSEVSVTTNGNSSNETKFEVGDLVQISSHVDHVKALQRGHGEWSDAMMPTLGKIGRVQQVFGDSDIKVEVTGSSWIFNPMLLSKVDQGQARSGEHLSQILKKLFESQESGDVNEELVRASGSGDAQKCKEILQRQDANVNEQFAGHTSLQVACLNGHRDVVSCLIAHDADLEIEDKDGNRAIHHAALADEANVVELLVKGGCDANARNKRRQTALHIAVNRGHVWVVQTLLRLGCHSSLQDTEGDTPLHDAILKKRDDMLTFLLDAHADVTVTNNNGFNVLHHASLRGNPSAMCILLKKLTRPWIVDEKKDDGYTALHLAALNNHLEVAELLVKVGHANLDIQNVNLQTPLHLAVERQHTQIVRLLVRERACVNLADKDGDTPLHEALRHHTLWQIRTLQDKQDPAVGKVLMGIGGQGVDRHSSASIAQFLAANGANLNLKNKDGHTPLNLCPDPNLCKSLVKASNEANQPRSDEAAPNTSLSFSFPPEGQSSSHESNAATSSSSIPSSPNINNMALHSTGNVGDVKVDVHAGNKLDNIQRSAGMNNEVRPGDSPSCSHPQRKNNDQSEAEECMICSDASRDTMLMPCGHMVACWSCSGRLKKCLICKGAIQSKQKVEECLVCSEKPAAVLFKPCSHACACQDCGGLMKKCVKCREPIEHKLPLDGAGEKSRRQQQLSDMTQNSLISSDKPTTSSMTSYSGQHRNMANHLSKDSRNSEAEIRKLQQQLQDIKEQVMCPVCMDRIKNMIFLCGHGTCQLCGDRMVECPICRKAVEKRILLY</sequence>
<dbReference type="CDD" id="cd16724">
    <property type="entry name" value="RING-HC_MIB1_rpt1"/>
    <property type="match status" value="1"/>
</dbReference>
<evidence type="ECO:0000256" key="9">
    <source>
        <dbReference type="ARBA" id="ARBA00022771"/>
    </source>
</evidence>
<keyword evidence="11" id="KW-0862">Zinc</keyword>
<dbReference type="Pfam" id="PF06701">
    <property type="entry name" value="MIB_HERC2"/>
    <property type="match status" value="2"/>
</dbReference>
<evidence type="ECO:0000256" key="4">
    <source>
        <dbReference type="ARBA" id="ARBA00012483"/>
    </source>
</evidence>
<feature type="compositionally biased region" description="Polar residues" evidence="18">
    <location>
        <begin position="1000"/>
        <end position="1027"/>
    </location>
</feature>
<evidence type="ECO:0000256" key="5">
    <source>
        <dbReference type="ARBA" id="ARBA00022490"/>
    </source>
</evidence>
<organism evidence="22 23">
    <name type="scientific">Clavelina lepadiformis</name>
    <name type="common">Light-bulb sea squirt</name>
    <name type="synonym">Ascidia lepadiformis</name>
    <dbReference type="NCBI Taxonomy" id="159417"/>
    <lineage>
        <taxon>Eukaryota</taxon>
        <taxon>Metazoa</taxon>
        <taxon>Chordata</taxon>
        <taxon>Tunicata</taxon>
        <taxon>Ascidiacea</taxon>
        <taxon>Aplousobranchia</taxon>
        <taxon>Clavelinidae</taxon>
        <taxon>Clavelina</taxon>
    </lineage>
</organism>
<evidence type="ECO:0000256" key="6">
    <source>
        <dbReference type="ARBA" id="ARBA00022679"/>
    </source>
</evidence>
<evidence type="ECO:0000259" key="21">
    <source>
        <dbReference type="PROSITE" id="PS51416"/>
    </source>
</evidence>
<proteinExistence type="predicted"/>